<dbReference type="GO" id="GO:0003677">
    <property type="term" value="F:DNA binding"/>
    <property type="evidence" value="ECO:0007669"/>
    <property type="project" value="InterPro"/>
</dbReference>
<dbReference type="InterPro" id="IPR044893">
    <property type="entry name" value="RNA_pol_Rpb1_clamp_domain"/>
</dbReference>
<dbReference type="Gene3D" id="3.10.450.40">
    <property type="match status" value="1"/>
</dbReference>
<evidence type="ECO:0000313" key="9">
    <source>
        <dbReference type="Proteomes" id="UP000230069"/>
    </source>
</evidence>
<dbReference type="Proteomes" id="UP000230069">
    <property type="component" value="Unassembled WGS sequence"/>
</dbReference>
<evidence type="ECO:0000313" key="8">
    <source>
        <dbReference type="EMBL" id="PIA54624.1"/>
    </source>
</evidence>
<evidence type="ECO:0000256" key="6">
    <source>
        <dbReference type="RuleBase" id="RU004279"/>
    </source>
</evidence>
<dbReference type="Pfam" id="PF04983">
    <property type="entry name" value="RNA_pol_Rpb1_3"/>
    <property type="match status" value="1"/>
</dbReference>
<dbReference type="STRING" id="218851.A0A2G5EFS8"/>
<dbReference type="Gene3D" id="1.10.132.30">
    <property type="match status" value="1"/>
</dbReference>
<evidence type="ECO:0000256" key="4">
    <source>
        <dbReference type="ARBA" id="ARBA00023163"/>
    </source>
</evidence>
<dbReference type="SMART" id="SM00663">
    <property type="entry name" value="RPOLA_N"/>
    <property type="match status" value="1"/>
</dbReference>
<dbReference type="InterPro" id="IPR007066">
    <property type="entry name" value="RNA_pol_Rpb1_3"/>
</dbReference>
<sequence length="1451" mass="162056">MDSDMCIELEVPSARLARLKFSVLTERDLEKMSVLSVDVAADVTNAKLGLPNEASECSTCGATDTKNCDGHYGIIKLPMDFCHPYFVRETVNILNNFCPGCKSIKTKGSKTTPKTPTSPNLQPTSCNYCAGHQGKGYPKMKFKVASKNLVGKMASVVSVEVADKKLPKKFQDKMFNEMISADYWSFIKADPSQKEMGSNSFMKSRNLSPFQVYSLLKDLDPETINKMVVWRESLFLTCLPVTPNGNRVIETADKMFFDKRTTAYKKLFDFKANEFGSRVHDCLSVSKLHTEKSTNTDIKSGVKLMKDVILSKRTDHSFRMVVVGDPNINFGEIGLPWDICQAMVIAETLDILNQERLQAFCKLSLLEKGEFRVRRKGNLVSFRNVTALEIGDIVYRNLDEGDLVLVNRPPSIHQHSLFALSVRVLPMDSVTSLNPVCCSPLRGDFDGDCLHGYIPQSINVRVELRELVDIHTQLVNGQNGRSLLSLCHDSLTAVYLLREKGVFLNKIEMQQLGMSCRREILIQKCYLSTDLTASPCKVAPREWSSTPAILKASSHLHNSVWTGNQLLSMLFPQCFDYVSPSNGIHICKGEIMYSTLESSWLQDTDNNIFSSLVKHYGSEALDILCCAQEVLLEWISTRGFSVSLTDLYICSDAHSRTKMLEEVNYGLHEAEQRLHTEQLMVDLAKEDFLRQIKDNQNFEGLKDGNTCHFKDMAVLNRLSVSAFKEVFRDLQSLIFRYSIKDNSLLAMVKAGSKGSLLKLIEQGVTLGLQHSTVPLSFSIPRKISSKSGFEATDVQQYSANNVPYAVVESSFLEGLNPGDCFMHSMASRSTSFGDNASVPGTLFKNLMSYMRDLYLAYDGTVRNLNGDQVIQFTYDVSQDSSVQYNCGHEFKNTYDVNYLGSPVGSLAACSIAEAAYSVLDQPNRTLESSPLLNLKKLLESSSQKKSTVDQTVSLFLSKKLERWLYGFEYGASKVKSHLERVLFSDVVSTVMINFAQQEICEASKERNFSSRVPKVLPVVECVFHLCKKEMKKRGLNADSVIDVLNQECDCVGSKHKVNLPKLHIFVRSCSIADAHKEHDEALCIIVISELSNRHPNLLNTFRDLVIPLLLGTIVGGCSEIQKVDILWNDGSGSSKAEVSTGELYLKVHFSETCKTGESWNLLVDKCLPIMDIIDWEKSHPDSIPDIHCAYGIDGARDHFLSKLKVIVSQIGKSILLEHLVLIADCLSLTGEFVGLNAKGIARQRNLASVSSPFTQACFSNSEACFIKAAKKGLEDSLLGALDAAAWGKEIPIGTGGKFDILYSGKVPEVPKPTDIYSILSCHLPPKGKDVEIKVPTAHKYMSPKISRTTIENTIERMSTILRDILHKRYSIDDSVSEEDKVLLMQVLHFHPKSTEKMGTGIQDIKVGRHPEHPKTRCFLIIRNDGSVEDFSYIKCVEGARKALDYYGFHQM</sequence>
<name>A0A2G5EFS8_AQUCA</name>
<dbReference type="InParanoid" id="A0A2G5EFS8"/>
<dbReference type="GO" id="GO:0003899">
    <property type="term" value="F:DNA-directed RNA polymerase activity"/>
    <property type="evidence" value="ECO:0007669"/>
    <property type="project" value="UniProtKB-EC"/>
</dbReference>
<evidence type="ECO:0000256" key="5">
    <source>
        <dbReference type="ARBA" id="ARBA00048552"/>
    </source>
</evidence>
<evidence type="ECO:0000256" key="3">
    <source>
        <dbReference type="ARBA" id="ARBA00022695"/>
    </source>
</evidence>
<dbReference type="Pfam" id="PF04997">
    <property type="entry name" value="RNA_pol_Rpb1_1"/>
    <property type="match status" value="1"/>
</dbReference>
<feature type="domain" description="RNA polymerase N-terminal" evidence="7">
    <location>
        <begin position="232"/>
        <end position="498"/>
    </location>
</feature>
<dbReference type="Gene3D" id="4.10.860.120">
    <property type="entry name" value="RNA polymerase II, clamp domain"/>
    <property type="match status" value="1"/>
</dbReference>
<keyword evidence="9" id="KW-1185">Reference proteome</keyword>
<dbReference type="PANTHER" id="PTHR19376">
    <property type="entry name" value="DNA-DIRECTED RNA POLYMERASE"/>
    <property type="match status" value="1"/>
</dbReference>
<dbReference type="Pfam" id="PF00623">
    <property type="entry name" value="RNA_pol_Rpb1_2"/>
    <property type="match status" value="1"/>
</dbReference>
<dbReference type="PANTHER" id="PTHR19376:SF36">
    <property type="entry name" value="DNA-DIRECTED RNA POLYMERASE IV SUBUNIT 1"/>
    <property type="match status" value="1"/>
</dbReference>
<keyword evidence="2 6" id="KW-0808">Transferase</keyword>
<evidence type="ECO:0000256" key="1">
    <source>
        <dbReference type="ARBA" id="ARBA00022478"/>
    </source>
</evidence>
<dbReference type="SUPFAM" id="SSF64484">
    <property type="entry name" value="beta and beta-prime subunits of DNA dependent RNA-polymerase"/>
    <property type="match status" value="1"/>
</dbReference>
<comment type="catalytic activity">
    <reaction evidence="5 6">
        <text>RNA(n) + a ribonucleoside 5'-triphosphate = RNA(n+1) + diphosphate</text>
        <dbReference type="Rhea" id="RHEA:21248"/>
        <dbReference type="Rhea" id="RHEA-COMP:14527"/>
        <dbReference type="Rhea" id="RHEA-COMP:17342"/>
        <dbReference type="ChEBI" id="CHEBI:33019"/>
        <dbReference type="ChEBI" id="CHEBI:61557"/>
        <dbReference type="ChEBI" id="CHEBI:140395"/>
        <dbReference type="EC" id="2.7.7.6"/>
    </reaction>
</comment>
<proteinExistence type="inferred from homology"/>
<organism evidence="8 9">
    <name type="scientific">Aquilegia coerulea</name>
    <name type="common">Rocky mountain columbine</name>
    <dbReference type="NCBI Taxonomy" id="218851"/>
    <lineage>
        <taxon>Eukaryota</taxon>
        <taxon>Viridiplantae</taxon>
        <taxon>Streptophyta</taxon>
        <taxon>Embryophyta</taxon>
        <taxon>Tracheophyta</taxon>
        <taxon>Spermatophyta</taxon>
        <taxon>Magnoliopsida</taxon>
        <taxon>Ranunculales</taxon>
        <taxon>Ranunculaceae</taxon>
        <taxon>Thalictroideae</taxon>
        <taxon>Aquilegia</taxon>
    </lineage>
</organism>
<dbReference type="InterPro" id="IPR038120">
    <property type="entry name" value="Rpb1_funnel_sf"/>
</dbReference>
<protein>
    <recommendedName>
        <fullName evidence="6">DNA-directed RNA polymerase subunit</fullName>
        <ecNumber evidence="6">2.7.7.6</ecNumber>
    </recommendedName>
</protein>
<dbReference type="Gene3D" id="3.30.1490.180">
    <property type="entry name" value="RNA polymerase ii"/>
    <property type="match status" value="1"/>
</dbReference>
<keyword evidence="4 6" id="KW-0804">Transcription</keyword>
<dbReference type="FunCoup" id="A0A2G5EFS8">
    <property type="interactions" value="791"/>
</dbReference>
<dbReference type="InterPro" id="IPR006592">
    <property type="entry name" value="RNA_pol_N"/>
</dbReference>
<dbReference type="InterPro" id="IPR045867">
    <property type="entry name" value="DNA-dir_RpoC_beta_prime"/>
</dbReference>
<dbReference type="InterPro" id="IPR042102">
    <property type="entry name" value="RNA_pol_Rpb1_3_sf"/>
</dbReference>
<dbReference type="GO" id="GO:0006351">
    <property type="term" value="P:DNA-templated transcription"/>
    <property type="evidence" value="ECO:0007669"/>
    <property type="project" value="InterPro"/>
</dbReference>
<dbReference type="OrthoDB" id="409625at2759"/>
<dbReference type="GO" id="GO:0000428">
    <property type="term" value="C:DNA-directed RNA polymerase complex"/>
    <property type="evidence" value="ECO:0007669"/>
    <property type="project" value="UniProtKB-KW"/>
</dbReference>
<dbReference type="EC" id="2.7.7.6" evidence="6"/>
<dbReference type="InterPro" id="IPR007080">
    <property type="entry name" value="RNA_pol_Rpb1_1"/>
</dbReference>
<dbReference type="Gene3D" id="2.40.40.20">
    <property type="match status" value="1"/>
</dbReference>
<keyword evidence="1 6" id="KW-0240">DNA-directed RNA polymerase</keyword>
<comment type="similarity">
    <text evidence="6">Belongs to the RNA polymerase beta' chain family.</text>
</comment>
<dbReference type="Gene3D" id="1.10.274.100">
    <property type="entry name" value="RNA polymerase Rpb1, domain 3"/>
    <property type="match status" value="1"/>
</dbReference>
<comment type="function">
    <text evidence="6">DNA-dependent RNA polymerase catalyzes the transcription of DNA into RNA using the four ribonucleoside triphosphates as substrates.</text>
</comment>
<accession>A0A2G5EFS8</accession>
<reference evidence="8 9" key="1">
    <citation type="submission" date="2017-09" db="EMBL/GenBank/DDBJ databases">
        <title>WGS assembly of Aquilegia coerulea Goldsmith.</title>
        <authorList>
            <person name="Hodges S."/>
            <person name="Kramer E."/>
            <person name="Nordborg M."/>
            <person name="Tomkins J."/>
            <person name="Borevitz J."/>
            <person name="Derieg N."/>
            <person name="Yan J."/>
            <person name="Mihaltcheva S."/>
            <person name="Hayes R.D."/>
            <person name="Rokhsar D."/>
        </authorList>
    </citation>
    <scope>NUCLEOTIDE SEQUENCE [LARGE SCALE GENOMIC DNA]</scope>
    <source>
        <strain evidence="9">cv. Goldsmith</strain>
    </source>
</reference>
<gene>
    <name evidence="8" type="ORF">AQUCO_00900884v1</name>
</gene>
<evidence type="ECO:0000259" key="7">
    <source>
        <dbReference type="SMART" id="SM00663"/>
    </source>
</evidence>
<dbReference type="Pfam" id="PF11523">
    <property type="entry name" value="DUF3223"/>
    <property type="match status" value="1"/>
</dbReference>
<evidence type="ECO:0000256" key="2">
    <source>
        <dbReference type="ARBA" id="ARBA00022679"/>
    </source>
</evidence>
<dbReference type="EMBL" id="KZ305026">
    <property type="protein sequence ID" value="PIA54624.1"/>
    <property type="molecule type" value="Genomic_DNA"/>
</dbReference>
<dbReference type="InterPro" id="IPR000722">
    <property type="entry name" value="RNA_pol_asu"/>
</dbReference>
<keyword evidence="3 6" id="KW-0548">Nucleotidyltransferase</keyword>